<dbReference type="OrthoDB" id="1417760at2759"/>
<name>A0A9D5C6Z4_9LILI</name>
<dbReference type="PANTHER" id="PTHR48237">
    <property type="entry name" value="GAMMA-TUBULIN COMPLEX COMPONENT"/>
    <property type="match status" value="1"/>
</dbReference>
<comment type="caution">
    <text evidence="1">The sequence shown here is derived from an EMBL/GenBank/DDBJ whole genome shotgun (WGS) entry which is preliminary data.</text>
</comment>
<gene>
    <name evidence="1" type="ORF">J5N97_024739</name>
</gene>
<protein>
    <submittedName>
        <fullName evidence="1">Uncharacterized protein</fullName>
    </submittedName>
</protein>
<accession>A0A9D5C6Z4</accession>
<dbReference type="PANTHER" id="PTHR48237:SF1">
    <property type="entry name" value="SPC97_SPC98 FAMILY OF SPINDLE POLE BODY (SBP) COMPONENT"/>
    <property type="match status" value="1"/>
</dbReference>
<dbReference type="AlphaFoldDB" id="A0A9D5C6Z4"/>
<dbReference type="Proteomes" id="UP001085076">
    <property type="component" value="Miscellaneous, Linkage group lg07"/>
</dbReference>
<sequence>METSEYFIAAIQEVVVACAGNARMEDAQHVSSLTEPEDFMTARQEVGQACAGSARQEDAQWFAPESDPERRMGKSEGPTVIQEKGEACPQSVRLEDAQWISTLSEFELDLLITLKELVIKRAKHAGVKDLGERFDLRMIRVLGSILVEYLKERMQSMPELRNILPLLSHCGLANLDKKKIGFMGCSEDIKELTSATPRRKRMWEGLCNDQPCSKK</sequence>
<reference evidence="1" key="2">
    <citation type="journal article" date="2022" name="Hortic Res">
        <title>The genome of Dioscorea zingiberensis sheds light on the biosynthesis, origin and evolution of the medicinally important diosgenin saponins.</title>
        <authorList>
            <person name="Li Y."/>
            <person name="Tan C."/>
            <person name="Li Z."/>
            <person name="Guo J."/>
            <person name="Li S."/>
            <person name="Chen X."/>
            <person name="Wang C."/>
            <person name="Dai X."/>
            <person name="Yang H."/>
            <person name="Song W."/>
            <person name="Hou L."/>
            <person name="Xu J."/>
            <person name="Tong Z."/>
            <person name="Xu A."/>
            <person name="Yuan X."/>
            <person name="Wang W."/>
            <person name="Yang Q."/>
            <person name="Chen L."/>
            <person name="Sun Z."/>
            <person name="Wang K."/>
            <person name="Pan B."/>
            <person name="Chen J."/>
            <person name="Bao Y."/>
            <person name="Liu F."/>
            <person name="Qi X."/>
            <person name="Gang D.R."/>
            <person name="Wen J."/>
            <person name="Li J."/>
        </authorList>
    </citation>
    <scope>NUCLEOTIDE SEQUENCE</scope>
    <source>
        <strain evidence="1">Dzin_1.0</strain>
    </source>
</reference>
<dbReference type="EMBL" id="JAGGNH010000007">
    <property type="protein sequence ID" value="KAJ0967822.1"/>
    <property type="molecule type" value="Genomic_DNA"/>
</dbReference>
<keyword evidence="2" id="KW-1185">Reference proteome</keyword>
<evidence type="ECO:0000313" key="2">
    <source>
        <dbReference type="Proteomes" id="UP001085076"/>
    </source>
</evidence>
<reference evidence="1" key="1">
    <citation type="submission" date="2021-03" db="EMBL/GenBank/DDBJ databases">
        <authorList>
            <person name="Li Z."/>
            <person name="Yang C."/>
        </authorList>
    </citation>
    <scope>NUCLEOTIDE SEQUENCE</scope>
    <source>
        <strain evidence="1">Dzin_1.0</strain>
        <tissue evidence="1">Leaf</tissue>
    </source>
</reference>
<organism evidence="1 2">
    <name type="scientific">Dioscorea zingiberensis</name>
    <dbReference type="NCBI Taxonomy" id="325984"/>
    <lineage>
        <taxon>Eukaryota</taxon>
        <taxon>Viridiplantae</taxon>
        <taxon>Streptophyta</taxon>
        <taxon>Embryophyta</taxon>
        <taxon>Tracheophyta</taxon>
        <taxon>Spermatophyta</taxon>
        <taxon>Magnoliopsida</taxon>
        <taxon>Liliopsida</taxon>
        <taxon>Dioscoreales</taxon>
        <taxon>Dioscoreaceae</taxon>
        <taxon>Dioscorea</taxon>
    </lineage>
</organism>
<evidence type="ECO:0000313" key="1">
    <source>
        <dbReference type="EMBL" id="KAJ0967822.1"/>
    </source>
</evidence>
<proteinExistence type="predicted"/>